<dbReference type="EMBL" id="UINC01016051">
    <property type="protein sequence ID" value="SVA67132.1"/>
    <property type="molecule type" value="Genomic_DNA"/>
</dbReference>
<evidence type="ECO:0000256" key="4">
    <source>
        <dbReference type="ARBA" id="ARBA00023295"/>
    </source>
</evidence>
<dbReference type="HAMAP" id="MF_03036">
    <property type="entry name" value="Nuc_phosphate_hydrolase"/>
    <property type="match status" value="1"/>
</dbReference>
<dbReference type="PANTHER" id="PTHR15364">
    <property type="entry name" value="2'-DEOXYNUCLEOSIDE 5'-PHOSPHATE N-HYDROLASE 1"/>
    <property type="match status" value="1"/>
</dbReference>
<evidence type="ECO:0000256" key="1">
    <source>
        <dbReference type="ARBA" id="ARBA00011407"/>
    </source>
</evidence>
<evidence type="ECO:0000256" key="5">
    <source>
        <dbReference type="ARBA" id="ARBA00044133"/>
    </source>
</evidence>
<dbReference type="SUPFAM" id="SSF52309">
    <property type="entry name" value="N-(deoxy)ribosyltransferase-like"/>
    <property type="match status" value="1"/>
</dbReference>
<evidence type="ECO:0000256" key="3">
    <source>
        <dbReference type="ARBA" id="ARBA00023080"/>
    </source>
</evidence>
<dbReference type="GO" id="GO:0070694">
    <property type="term" value="F:5-hydroxymethyl-dUMP N-hydrolase activity"/>
    <property type="evidence" value="ECO:0007669"/>
    <property type="project" value="InterPro"/>
</dbReference>
<dbReference type="Pfam" id="PF05014">
    <property type="entry name" value="Nuc_deoxyrib_tr"/>
    <property type="match status" value="1"/>
</dbReference>
<evidence type="ECO:0000313" key="7">
    <source>
        <dbReference type="EMBL" id="SVA67132.1"/>
    </source>
</evidence>
<dbReference type="Gene3D" id="3.40.50.450">
    <property type="match status" value="1"/>
</dbReference>
<keyword evidence="3" id="KW-0546">Nucleotide metabolism</keyword>
<organism evidence="7">
    <name type="scientific">marine metagenome</name>
    <dbReference type="NCBI Taxonomy" id="408172"/>
    <lineage>
        <taxon>unclassified sequences</taxon>
        <taxon>metagenomes</taxon>
        <taxon>ecological metagenomes</taxon>
    </lineage>
</organism>
<dbReference type="InterPro" id="IPR028607">
    <property type="entry name" value="DNPH1"/>
</dbReference>
<dbReference type="GO" id="GO:1901135">
    <property type="term" value="P:carbohydrate derivative metabolic process"/>
    <property type="evidence" value="ECO:0007669"/>
    <property type="project" value="UniProtKB-ARBA"/>
</dbReference>
<dbReference type="GO" id="GO:0005634">
    <property type="term" value="C:nucleus"/>
    <property type="evidence" value="ECO:0007669"/>
    <property type="project" value="UniProtKB-ARBA"/>
</dbReference>
<dbReference type="GO" id="GO:0009159">
    <property type="term" value="P:deoxyribonucleoside monophosphate catabolic process"/>
    <property type="evidence" value="ECO:0007669"/>
    <property type="project" value="InterPro"/>
</dbReference>
<dbReference type="InterPro" id="IPR051239">
    <property type="entry name" value="2'-dNMP_N-hydrolase"/>
</dbReference>
<keyword evidence="4" id="KW-0326">Glycosidase</keyword>
<comment type="catalytic activity">
    <reaction evidence="6">
        <text>5-hydroxymethyl-dUMP + H2O = 5-hydroxymethyluracil + 2-deoxy-D-ribose 5-phosphate</text>
        <dbReference type="Rhea" id="RHEA:77099"/>
        <dbReference type="ChEBI" id="CHEBI:15377"/>
        <dbReference type="ChEBI" id="CHEBI:16964"/>
        <dbReference type="ChEBI" id="CHEBI:62877"/>
        <dbReference type="ChEBI" id="CHEBI:90409"/>
    </reaction>
    <physiologicalReaction direction="left-to-right" evidence="6">
        <dbReference type="Rhea" id="RHEA:77100"/>
    </physiologicalReaction>
</comment>
<gene>
    <name evidence="7" type="ORF">METZ01_LOCUS119986</name>
</gene>
<proteinExistence type="inferred from homology"/>
<dbReference type="FunFam" id="3.40.50.450:FF:000019">
    <property type="entry name" value="2'-deoxynucleoside 5'-phosphate N-hydrolase 1"/>
    <property type="match status" value="1"/>
</dbReference>
<dbReference type="PANTHER" id="PTHR15364:SF0">
    <property type="entry name" value="2'-DEOXYNUCLEOSIDE 5'-PHOSPHATE N-HYDROLASE 1"/>
    <property type="match status" value="1"/>
</dbReference>
<accession>A0A381XRJ9</accession>
<comment type="subunit">
    <text evidence="1">Monomer and homodimer.</text>
</comment>
<dbReference type="InterPro" id="IPR007710">
    <property type="entry name" value="Nucleoside_deoxyribTrfase"/>
</dbReference>
<protein>
    <recommendedName>
        <fullName evidence="5">5-hydroxymethyl-dUMP N-hydrolase</fullName>
    </recommendedName>
</protein>
<dbReference type="GO" id="GO:0006163">
    <property type="term" value="P:purine nucleotide metabolic process"/>
    <property type="evidence" value="ECO:0007669"/>
    <property type="project" value="UniProtKB-ARBA"/>
</dbReference>
<sequence length="142" mass="15897">MKIYFAGAIRGGREGAQLYKDIIKYLFNKGQVLTEHIGDTNLSCRGEKSTTDESIFNRDINWLQLADVVVAEVTTPSLGVGYELGVSEKLKKPVLCLYRPSENNHLSAMVKGNKQFSCLEYHNLSDAKICIDTYFQGLINDT</sequence>
<evidence type="ECO:0000256" key="2">
    <source>
        <dbReference type="ARBA" id="ARBA00022801"/>
    </source>
</evidence>
<dbReference type="GO" id="GO:0042802">
    <property type="term" value="F:identical protein binding"/>
    <property type="evidence" value="ECO:0007669"/>
    <property type="project" value="UniProtKB-ARBA"/>
</dbReference>
<reference evidence="7" key="1">
    <citation type="submission" date="2018-05" db="EMBL/GenBank/DDBJ databases">
        <authorList>
            <person name="Lanie J.A."/>
            <person name="Ng W.-L."/>
            <person name="Kazmierczak K.M."/>
            <person name="Andrzejewski T.M."/>
            <person name="Davidsen T.M."/>
            <person name="Wayne K.J."/>
            <person name="Tettelin H."/>
            <person name="Glass J.I."/>
            <person name="Rusch D."/>
            <person name="Podicherti R."/>
            <person name="Tsui H.-C.T."/>
            <person name="Winkler M.E."/>
        </authorList>
    </citation>
    <scope>NUCLEOTIDE SEQUENCE</scope>
</reference>
<name>A0A381XRJ9_9ZZZZ</name>
<keyword evidence="2" id="KW-0378">Hydrolase</keyword>
<evidence type="ECO:0000256" key="6">
    <source>
        <dbReference type="ARBA" id="ARBA00047460"/>
    </source>
</evidence>
<dbReference type="AlphaFoldDB" id="A0A381XRJ9"/>